<dbReference type="Proteomes" id="UP000670475">
    <property type="component" value="Unassembled WGS sequence"/>
</dbReference>
<sequence length="120" mass="12972">MPVATTRAIAIDAPDPVALARFYAGIVGGEINDDGNGWVELDAPAGTRLAFQEAPGLVPPEWPSADKSQQLHLDFTVADLDEGEREVLRLGATPLDTDDNGRRFRVYRDPAGHPFCLCVD</sequence>
<reference evidence="2" key="1">
    <citation type="submission" date="2021-03" db="EMBL/GenBank/DDBJ databases">
        <title>Whole genome sequence of Streptomyces bomunensis MMS17-BM035.</title>
        <authorList>
            <person name="Lee J.H."/>
        </authorList>
    </citation>
    <scope>NUCLEOTIDE SEQUENCE</scope>
    <source>
        <strain evidence="2">MMS17-BM035</strain>
    </source>
</reference>
<protein>
    <submittedName>
        <fullName evidence="2">VOC family protein</fullName>
    </submittedName>
</protein>
<dbReference type="InterPro" id="IPR029068">
    <property type="entry name" value="Glyas_Bleomycin-R_OHBP_Dase"/>
</dbReference>
<comment type="caution">
    <text evidence="2">The sequence shown here is derived from an EMBL/GenBank/DDBJ whole genome shotgun (WGS) entry which is preliminary data.</text>
</comment>
<dbReference type="PANTHER" id="PTHR35908:SF1">
    <property type="entry name" value="CONSERVED PROTEIN"/>
    <property type="match status" value="1"/>
</dbReference>
<dbReference type="PROSITE" id="PS51819">
    <property type="entry name" value="VOC"/>
    <property type="match status" value="1"/>
</dbReference>
<dbReference type="CDD" id="cd06587">
    <property type="entry name" value="VOC"/>
    <property type="match status" value="1"/>
</dbReference>
<dbReference type="AlphaFoldDB" id="A0A940RUL6"/>
<evidence type="ECO:0000313" key="2">
    <source>
        <dbReference type="EMBL" id="MBP0457345.1"/>
    </source>
</evidence>
<gene>
    <name evidence="2" type="ORF">JFN87_07505</name>
</gene>
<dbReference type="Pfam" id="PF18029">
    <property type="entry name" value="Glyoxalase_6"/>
    <property type="match status" value="1"/>
</dbReference>
<organism evidence="2 3">
    <name type="scientific">Streptomyces montanisoli</name>
    <dbReference type="NCBI Taxonomy" id="2798581"/>
    <lineage>
        <taxon>Bacteria</taxon>
        <taxon>Bacillati</taxon>
        <taxon>Actinomycetota</taxon>
        <taxon>Actinomycetes</taxon>
        <taxon>Kitasatosporales</taxon>
        <taxon>Streptomycetaceae</taxon>
        <taxon>Streptomyces</taxon>
    </lineage>
</organism>
<dbReference type="PANTHER" id="PTHR35908">
    <property type="entry name" value="HYPOTHETICAL FUSION PROTEIN"/>
    <property type="match status" value="1"/>
</dbReference>
<dbReference type="RefSeq" id="WP_209339120.1">
    <property type="nucleotide sequence ID" value="NZ_JAGIQL010000020.1"/>
</dbReference>
<dbReference type="SUPFAM" id="SSF54593">
    <property type="entry name" value="Glyoxalase/Bleomycin resistance protein/Dihydroxybiphenyl dioxygenase"/>
    <property type="match status" value="1"/>
</dbReference>
<proteinExistence type="predicted"/>
<dbReference type="InterPro" id="IPR041581">
    <property type="entry name" value="Glyoxalase_6"/>
</dbReference>
<accession>A0A940RUL6</accession>
<dbReference type="InterPro" id="IPR037523">
    <property type="entry name" value="VOC_core"/>
</dbReference>
<dbReference type="EMBL" id="JAGIQL010000020">
    <property type="protein sequence ID" value="MBP0457345.1"/>
    <property type="molecule type" value="Genomic_DNA"/>
</dbReference>
<evidence type="ECO:0000259" key="1">
    <source>
        <dbReference type="PROSITE" id="PS51819"/>
    </source>
</evidence>
<name>A0A940RUL6_9ACTN</name>
<dbReference type="Gene3D" id="3.10.180.10">
    <property type="entry name" value="2,3-Dihydroxybiphenyl 1,2-Dioxygenase, domain 1"/>
    <property type="match status" value="1"/>
</dbReference>
<evidence type="ECO:0000313" key="3">
    <source>
        <dbReference type="Proteomes" id="UP000670475"/>
    </source>
</evidence>
<keyword evidence="3" id="KW-1185">Reference proteome</keyword>
<feature type="domain" description="VOC" evidence="1">
    <location>
        <begin position="5"/>
        <end position="120"/>
    </location>
</feature>